<feature type="transmembrane region" description="Helical" evidence="1">
    <location>
        <begin position="36"/>
        <end position="53"/>
    </location>
</feature>
<dbReference type="PATRIC" id="fig|1365257.3.peg.3753"/>
<dbReference type="RefSeq" id="WP_063382129.1">
    <property type="nucleotide sequence ID" value="NZ_AUXX01000034.1"/>
</dbReference>
<sequence>MSYYLAIFGLFICALICFFCVKHLEKSIPDNKPERIVSNIFGTLFFLCFANILRQELPKEGAWRFLHTEDELAIYKEMQEIENQIDNIVEQLCNNDNQSISC</sequence>
<keyword evidence="1" id="KW-0812">Transmembrane</keyword>
<protein>
    <submittedName>
        <fullName evidence="2">Uncharacterized protein</fullName>
    </submittedName>
</protein>
<evidence type="ECO:0000313" key="2">
    <source>
        <dbReference type="EMBL" id="KZN63346.1"/>
    </source>
</evidence>
<comment type="caution">
    <text evidence="2">The sequence shown here is derived from an EMBL/GenBank/DDBJ whole genome shotgun (WGS) entry which is preliminary data.</text>
</comment>
<dbReference type="AlphaFoldDB" id="A0A162BKA4"/>
<name>A0A162BKA4_9GAMM</name>
<accession>A0A162BKA4</accession>
<organism evidence="2 3">
    <name type="scientific">Pseudoalteromonas luteoviolacea S4060-1</name>
    <dbReference type="NCBI Taxonomy" id="1365257"/>
    <lineage>
        <taxon>Bacteria</taxon>
        <taxon>Pseudomonadati</taxon>
        <taxon>Pseudomonadota</taxon>
        <taxon>Gammaproteobacteria</taxon>
        <taxon>Alteromonadales</taxon>
        <taxon>Pseudoalteromonadaceae</taxon>
        <taxon>Pseudoalteromonas</taxon>
    </lineage>
</organism>
<dbReference type="Proteomes" id="UP000076661">
    <property type="component" value="Unassembled WGS sequence"/>
</dbReference>
<keyword evidence="1" id="KW-0472">Membrane</keyword>
<keyword evidence="1" id="KW-1133">Transmembrane helix</keyword>
<feature type="transmembrane region" description="Helical" evidence="1">
    <location>
        <begin position="6"/>
        <end position="24"/>
    </location>
</feature>
<evidence type="ECO:0000313" key="3">
    <source>
        <dbReference type="Proteomes" id="UP000076661"/>
    </source>
</evidence>
<evidence type="ECO:0000256" key="1">
    <source>
        <dbReference type="SAM" id="Phobius"/>
    </source>
</evidence>
<proteinExistence type="predicted"/>
<gene>
    <name evidence="2" type="ORF">N478_03590</name>
</gene>
<dbReference type="EMBL" id="AUXX01000034">
    <property type="protein sequence ID" value="KZN63346.1"/>
    <property type="molecule type" value="Genomic_DNA"/>
</dbReference>
<reference evidence="2 3" key="1">
    <citation type="submission" date="2013-07" db="EMBL/GenBank/DDBJ databases">
        <title>Comparative Genomic and Metabolomic Analysis of Twelve Strains of Pseudoalteromonas luteoviolacea.</title>
        <authorList>
            <person name="Vynne N.G."/>
            <person name="Mansson M."/>
            <person name="Gram L."/>
        </authorList>
    </citation>
    <scope>NUCLEOTIDE SEQUENCE [LARGE SCALE GENOMIC DNA]</scope>
    <source>
        <strain evidence="2 3">S4060-1</strain>
    </source>
</reference>